<feature type="transmembrane region" description="Helical" evidence="1">
    <location>
        <begin position="436"/>
        <end position="453"/>
    </location>
</feature>
<organism evidence="3 4">
    <name type="scientific">Bondarzewia mesenterica</name>
    <dbReference type="NCBI Taxonomy" id="1095465"/>
    <lineage>
        <taxon>Eukaryota</taxon>
        <taxon>Fungi</taxon>
        <taxon>Dikarya</taxon>
        <taxon>Basidiomycota</taxon>
        <taxon>Agaricomycotina</taxon>
        <taxon>Agaricomycetes</taxon>
        <taxon>Russulales</taxon>
        <taxon>Bondarzewiaceae</taxon>
        <taxon>Bondarzewia</taxon>
    </lineage>
</organism>
<protein>
    <recommendedName>
        <fullName evidence="2">DUF6533 domain-containing protein</fullName>
    </recommendedName>
</protein>
<dbReference type="InterPro" id="IPR045340">
    <property type="entry name" value="DUF6533"/>
</dbReference>
<name>A0A4S4LNE1_9AGAM</name>
<feature type="domain" description="DUF6533" evidence="2">
    <location>
        <begin position="25"/>
        <end position="69"/>
    </location>
</feature>
<feature type="transmembrane region" description="Helical" evidence="1">
    <location>
        <begin position="406"/>
        <end position="430"/>
    </location>
</feature>
<feature type="transmembrane region" description="Helical" evidence="1">
    <location>
        <begin position="133"/>
        <end position="154"/>
    </location>
</feature>
<proteinExistence type="predicted"/>
<keyword evidence="1" id="KW-0812">Transmembrane</keyword>
<gene>
    <name evidence="3" type="ORF">EW146_g6478</name>
</gene>
<dbReference type="AlphaFoldDB" id="A0A4S4LNE1"/>
<keyword evidence="1" id="KW-1133">Transmembrane helix</keyword>
<accession>A0A4S4LNE1</accession>
<feature type="domain" description="DUF6533" evidence="2">
    <location>
        <begin position="339"/>
        <end position="383"/>
    </location>
</feature>
<keyword evidence="1" id="KW-0472">Membrane</keyword>
<feature type="transmembrane region" description="Helical" evidence="1">
    <location>
        <begin position="460"/>
        <end position="480"/>
    </location>
</feature>
<dbReference type="Pfam" id="PF20151">
    <property type="entry name" value="DUF6533"/>
    <property type="match status" value="2"/>
</dbReference>
<feature type="transmembrane region" description="Helical" evidence="1">
    <location>
        <begin position="175"/>
        <end position="195"/>
    </location>
</feature>
<comment type="caution">
    <text evidence="3">The sequence shown here is derived from an EMBL/GenBank/DDBJ whole genome shotgun (WGS) entry which is preliminary data.</text>
</comment>
<feature type="transmembrane region" description="Helical" evidence="1">
    <location>
        <begin position="20"/>
        <end position="39"/>
    </location>
</feature>
<dbReference type="EMBL" id="SGPL01000326">
    <property type="protein sequence ID" value="THH13786.1"/>
    <property type="molecule type" value="Genomic_DNA"/>
</dbReference>
<evidence type="ECO:0000256" key="1">
    <source>
        <dbReference type="SAM" id="Phobius"/>
    </source>
</evidence>
<evidence type="ECO:0000313" key="4">
    <source>
        <dbReference type="Proteomes" id="UP000310158"/>
    </source>
</evidence>
<reference evidence="3 4" key="1">
    <citation type="submission" date="2019-02" db="EMBL/GenBank/DDBJ databases">
        <title>Genome sequencing of the rare red list fungi Bondarzewia mesenterica.</title>
        <authorList>
            <person name="Buettner E."/>
            <person name="Kellner H."/>
        </authorList>
    </citation>
    <scope>NUCLEOTIDE SEQUENCE [LARGE SCALE GENOMIC DNA]</scope>
    <source>
        <strain evidence="3 4">DSM 108281</strain>
    </source>
</reference>
<dbReference type="Proteomes" id="UP000310158">
    <property type="component" value="Unassembled WGS sequence"/>
</dbReference>
<evidence type="ECO:0000259" key="2">
    <source>
        <dbReference type="Pfam" id="PF20151"/>
    </source>
</evidence>
<sequence length="595" mass="66919">MSSVEGASNSSATLIGLEHLSIETYVNACAITVLVYDYLLTFRYEVKYMWNSKWSIIKALFFMTRYPVFVDTICAIYRETDFSDEYLAILNSSTLLALFQNSTHFVPMSSLGTLSTGKGCLADRANIDVVGTYASFTAFDTIIVCLTVFKALQLRKRKFHPLHSNLILTLYRDGMLFYITLFVVSLISVMVILVVATDLMLLLLGMQRVLYSVLSARILFHIHQAIEPKPFEETELPVQVMIHRTTQHSRASTQNMRSLIRGPRLRPQRAFGRSIQIEPRRCSTGSADDNGNTRRYKKGAALTPAGCNFSFYRTTDTMSSPQDTSAVLRGLSHLNIETYINVCAIAVLLYDYLLTLKHKVKYIWPSKWNLPKVLFFCTRYPVFVDTSLVIYLQFGRNLSASTCTKLYDVIGWLVMFGIAVAEGLVYLRVIHSDFKLALLASGIIVLRTLALWGNKSSIKYGLLITLTLTFIAAAVALGKFETTTHFIPMSSLRPLSTGKGCLVGSATIDVVGTKIKMALSFKSRPNVVLRCLQRVLYAVLSGRILLHIHLAHDRDPIEVKLPHHRAAAGSSTAFRMDSRHREVEMDVLENRQYGY</sequence>
<dbReference type="OrthoDB" id="3350812at2759"/>
<keyword evidence="4" id="KW-1185">Reference proteome</keyword>
<evidence type="ECO:0000313" key="3">
    <source>
        <dbReference type="EMBL" id="THH13786.1"/>
    </source>
</evidence>